<dbReference type="Proteomes" id="UP000614350">
    <property type="component" value="Unassembled WGS sequence"/>
</dbReference>
<sequence length="88" mass="10731">MAKQKTTILSWYIPNKQINKETLLMVKEEIAKYNRSYQQRLKIIPITWPQNLAKNWTSQINEKDWEDIAFYVYHRFNEKLNLAVVTHY</sequence>
<protein>
    <submittedName>
        <fullName evidence="1">Uncharacterized protein</fullName>
    </submittedName>
</protein>
<gene>
    <name evidence="1" type="ORF">HZH66_013972</name>
</gene>
<proteinExistence type="predicted"/>
<dbReference type="EMBL" id="JACSEA010000020">
    <property type="protein sequence ID" value="KAF7381578.1"/>
    <property type="molecule type" value="Genomic_DNA"/>
</dbReference>
<evidence type="ECO:0000313" key="1">
    <source>
        <dbReference type="EMBL" id="KAF7381578.1"/>
    </source>
</evidence>
<comment type="caution">
    <text evidence="1">The sequence shown here is derived from an EMBL/GenBank/DDBJ whole genome shotgun (WGS) entry which is preliminary data.</text>
</comment>
<organism evidence="1 2">
    <name type="scientific">Vespula vulgaris</name>
    <name type="common">Yellow jacket</name>
    <name type="synonym">Wasp</name>
    <dbReference type="NCBI Taxonomy" id="7454"/>
    <lineage>
        <taxon>Eukaryota</taxon>
        <taxon>Metazoa</taxon>
        <taxon>Ecdysozoa</taxon>
        <taxon>Arthropoda</taxon>
        <taxon>Hexapoda</taxon>
        <taxon>Insecta</taxon>
        <taxon>Pterygota</taxon>
        <taxon>Neoptera</taxon>
        <taxon>Endopterygota</taxon>
        <taxon>Hymenoptera</taxon>
        <taxon>Apocrita</taxon>
        <taxon>Aculeata</taxon>
        <taxon>Vespoidea</taxon>
        <taxon>Vespidae</taxon>
        <taxon>Vespinae</taxon>
        <taxon>Vespula</taxon>
    </lineage>
</organism>
<accession>A0A834J4R8</accession>
<dbReference type="AlphaFoldDB" id="A0A834J4R8"/>
<reference evidence="1" key="1">
    <citation type="journal article" date="2020" name="G3 (Bethesda)">
        <title>High-Quality Assemblies for Three Invasive Social Wasps from the &lt;i&gt;Vespula&lt;/i&gt; Genus.</title>
        <authorList>
            <person name="Harrop T.W.R."/>
            <person name="Guhlin J."/>
            <person name="McLaughlin G.M."/>
            <person name="Permina E."/>
            <person name="Stockwell P."/>
            <person name="Gilligan J."/>
            <person name="Le Lec M.F."/>
            <person name="Gruber M.A.M."/>
            <person name="Quinn O."/>
            <person name="Lovegrove M."/>
            <person name="Duncan E.J."/>
            <person name="Remnant E.J."/>
            <person name="Van Eeckhoven J."/>
            <person name="Graham B."/>
            <person name="Knapp R.A."/>
            <person name="Langford K.W."/>
            <person name="Kronenberg Z."/>
            <person name="Press M.O."/>
            <person name="Eacker S.M."/>
            <person name="Wilson-Rankin E.E."/>
            <person name="Purcell J."/>
            <person name="Lester P.J."/>
            <person name="Dearden P.K."/>
        </authorList>
    </citation>
    <scope>NUCLEOTIDE SEQUENCE</scope>
    <source>
        <strain evidence="1">Marl-1</strain>
    </source>
</reference>
<keyword evidence="2" id="KW-1185">Reference proteome</keyword>
<evidence type="ECO:0000313" key="2">
    <source>
        <dbReference type="Proteomes" id="UP000614350"/>
    </source>
</evidence>
<name>A0A834J4R8_VESVU</name>